<evidence type="ECO:0000313" key="1">
    <source>
        <dbReference type="EMBL" id="OWM85169.1"/>
    </source>
</evidence>
<dbReference type="Pfam" id="PF14009">
    <property type="entry name" value="PADRE"/>
    <property type="match status" value="1"/>
</dbReference>
<keyword evidence="4" id="KW-1185">Reference proteome</keyword>
<name>A0A218XKF9_PUNGR</name>
<evidence type="ECO:0000313" key="2">
    <source>
        <dbReference type="EMBL" id="PKI32690.1"/>
    </source>
</evidence>
<gene>
    <name evidence="1" type="ORF">CDL15_Pgr027956</name>
    <name evidence="2" type="ORF">CRG98_046919</name>
</gene>
<organism evidence="1 3">
    <name type="scientific">Punica granatum</name>
    <name type="common">Pomegranate</name>
    <dbReference type="NCBI Taxonomy" id="22663"/>
    <lineage>
        <taxon>Eukaryota</taxon>
        <taxon>Viridiplantae</taxon>
        <taxon>Streptophyta</taxon>
        <taxon>Embryophyta</taxon>
        <taxon>Tracheophyta</taxon>
        <taxon>Spermatophyta</taxon>
        <taxon>Magnoliopsida</taxon>
        <taxon>eudicotyledons</taxon>
        <taxon>Gunneridae</taxon>
        <taxon>Pentapetalae</taxon>
        <taxon>rosids</taxon>
        <taxon>malvids</taxon>
        <taxon>Myrtales</taxon>
        <taxon>Lythraceae</taxon>
        <taxon>Punica</taxon>
    </lineage>
</organism>
<dbReference type="Proteomes" id="UP000197138">
    <property type="component" value="Unassembled WGS sequence"/>
</dbReference>
<dbReference type="EMBL" id="PGOL01007441">
    <property type="protein sequence ID" value="PKI32690.1"/>
    <property type="molecule type" value="Genomic_DNA"/>
</dbReference>
<dbReference type="EMBL" id="MTKT01001287">
    <property type="protein sequence ID" value="OWM85169.1"/>
    <property type="molecule type" value="Genomic_DNA"/>
</dbReference>
<dbReference type="OrthoDB" id="1406886at2759"/>
<evidence type="ECO:0000313" key="4">
    <source>
        <dbReference type="Proteomes" id="UP000233551"/>
    </source>
</evidence>
<dbReference type="PANTHER" id="PTHR33148">
    <property type="entry name" value="PLASTID MOVEMENT IMPAIRED PROTEIN-RELATED"/>
    <property type="match status" value="1"/>
</dbReference>
<reference evidence="2 4" key="3">
    <citation type="submission" date="2017-11" db="EMBL/GenBank/DDBJ databases">
        <title>De-novo sequencing of pomegranate (Punica granatum L.) genome.</title>
        <authorList>
            <person name="Akparov Z."/>
            <person name="Amiraslanov A."/>
            <person name="Hajiyeva S."/>
            <person name="Abbasov M."/>
            <person name="Kaur K."/>
            <person name="Hamwieh A."/>
            <person name="Solovyev V."/>
            <person name="Salamov A."/>
            <person name="Braich B."/>
            <person name="Kosarev P."/>
            <person name="Mahmoud A."/>
            <person name="Hajiyev E."/>
            <person name="Babayeva S."/>
            <person name="Izzatullayeva V."/>
            <person name="Mammadov A."/>
            <person name="Mammadov A."/>
            <person name="Sharifova S."/>
            <person name="Ojaghi J."/>
            <person name="Eynullazada K."/>
            <person name="Bayramov B."/>
            <person name="Abdulazimova A."/>
            <person name="Shahmuradov I."/>
        </authorList>
    </citation>
    <scope>NUCLEOTIDE SEQUENCE [LARGE SCALE GENOMIC DNA]</scope>
    <source>
        <strain evidence="2">AG2017</strain>
        <strain evidence="4">cv. AG2017</strain>
        <tissue evidence="2">Leaf</tissue>
    </source>
</reference>
<dbReference type="AlphaFoldDB" id="A0A218XKF9"/>
<dbReference type="GeneID" id="116202797"/>
<reference evidence="1" key="2">
    <citation type="submission" date="2017-06" db="EMBL/GenBank/DDBJ databases">
        <title>The pomegranate genome and the genomics of punicalagin biosynthesis.</title>
        <authorList>
            <person name="Xu C."/>
        </authorList>
    </citation>
    <scope>NUCLEOTIDE SEQUENCE [LARGE SCALE GENOMIC DNA]</scope>
    <source>
        <tissue evidence="1">Fresh leaf</tissue>
    </source>
</reference>
<reference evidence="3" key="1">
    <citation type="journal article" date="2017" name="Plant J.">
        <title>The pomegranate (Punica granatum L.) genome and the genomics of punicalagin biosynthesis.</title>
        <authorList>
            <person name="Qin G."/>
            <person name="Xu C."/>
            <person name="Ming R."/>
            <person name="Tang H."/>
            <person name="Guyot R."/>
            <person name="Kramer E.M."/>
            <person name="Hu Y."/>
            <person name="Yi X."/>
            <person name="Qi Y."/>
            <person name="Xu X."/>
            <person name="Gao Z."/>
            <person name="Pan H."/>
            <person name="Jian J."/>
            <person name="Tian Y."/>
            <person name="Yue Z."/>
            <person name="Xu Y."/>
        </authorList>
    </citation>
    <scope>NUCLEOTIDE SEQUENCE [LARGE SCALE GENOMIC DNA]</scope>
    <source>
        <strain evidence="3">cv. Dabenzi</strain>
    </source>
</reference>
<comment type="caution">
    <text evidence="1">The sequence shown here is derived from an EMBL/GenBank/DDBJ whole genome shotgun (WGS) entry which is preliminary data.</text>
</comment>
<dbReference type="PANTHER" id="PTHR33148:SF48">
    <property type="entry name" value="DUF4228 DOMAIN PROTEIN"/>
    <property type="match status" value="1"/>
</dbReference>
<proteinExistence type="predicted"/>
<sequence length="224" mass="23711">MGNCLFGGLGPEADQGGGGGGGGLAKVITSNGGVMEFYAPITAGSITDEFPDHRIFRTHDLFWKPLPHHEDLVAGESYYLLPFSSHSGSIGASKCGQVVREGHVRSNSIPAASGVPPYRMSVEYRGTLKRTYTDVFSRYGNSGNDGGRMWKVRLVISPEQLLEILSHEARTQELIESMRAVAKCGAGGGPIGVLSSSSGGFSDQWSLSSSRNASSKTDGLVVDI</sequence>
<protein>
    <submittedName>
        <fullName evidence="1">Uncharacterized protein</fullName>
    </submittedName>
</protein>
<accession>A0A218XKF9</accession>
<evidence type="ECO:0000313" key="3">
    <source>
        <dbReference type="Proteomes" id="UP000197138"/>
    </source>
</evidence>
<dbReference type="InterPro" id="IPR025322">
    <property type="entry name" value="PADRE_dom"/>
</dbReference>
<dbReference type="STRING" id="22663.A0A218XKF9"/>
<dbReference type="Proteomes" id="UP000233551">
    <property type="component" value="Unassembled WGS sequence"/>
</dbReference>